<keyword evidence="2" id="KW-1185">Reference proteome</keyword>
<evidence type="ECO:0000313" key="2">
    <source>
        <dbReference type="Proteomes" id="UP001218188"/>
    </source>
</evidence>
<accession>A0AAD6SRY5</accession>
<organism evidence="1 2">
    <name type="scientific">Mycena alexandri</name>
    <dbReference type="NCBI Taxonomy" id="1745969"/>
    <lineage>
        <taxon>Eukaryota</taxon>
        <taxon>Fungi</taxon>
        <taxon>Dikarya</taxon>
        <taxon>Basidiomycota</taxon>
        <taxon>Agaricomycotina</taxon>
        <taxon>Agaricomycetes</taxon>
        <taxon>Agaricomycetidae</taxon>
        <taxon>Agaricales</taxon>
        <taxon>Marasmiineae</taxon>
        <taxon>Mycenaceae</taxon>
        <taxon>Mycena</taxon>
    </lineage>
</organism>
<sequence>MPHTRYHFMPTSSYAPTPAHPLKSKLSYDYLSTTDEVCIKRWLFNRLRDPGNGLPHMPGGFPFHYRVDGCGRGGRSYEPYEFCEEIPSNILSMSGPQRRYWITFSFTSHHTNYDKSHYGRHGVRSSPDKARSYMSWRAYLTVRDMSYYRSNLLNLPLLHIELDSTVLNTSYGHLFKSDPRIVLRAMGVSLDKGMPITIKLADSAHPWEILFLGTDGKGERHLLHTSKLRESQDL</sequence>
<comment type="caution">
    <text evidence="1">The sequence shown here is derived from an EMBL/GenBank/DDBJ whole genome shotgun (WGS) entry which is preliminary data.</text>
</comment>
<dbReference type="Proteomes" id="UP001218188">
    <property type="component" value="Unassembled WGS sequence"/>
</dbReference>
<evidence type="ECO:0000313" key="1">
    <source>
        <dbReference type="EMBL" id="KAJ7032051.1"/>
    </source>
</evidence>
<dbReference type="EMBL" id="JARJCM010000077">
    <property type="protein sequence ID" value="KAJ7032051.1"/>
    <property type="molecule type" value="Genomic_DNA"/>
</dbReference>
<gene>
    <name evidence="1" type="ORF">C8F04DRAFT_1360239</name>
</gene>
<dbReference type="AlphaFoldDB" id="A0AAD6SRY5"/>
<reference evidence="1" key="1">
    <citation type="submission" date="2023-03" db="EMBL/GenBank/DDBJ databases">
        <title>Massive genome expansion in bonnet fungi (Mycena s.s.) driven by repeated elements and novel gene families across ecological guilds.</title>
        <authorList>
            <consortium name="Lawrence Berkeley National Laboratory"/>
            <person name="Harder C.B."/>
            <person name="Miyauchi S."/>
            <person name="Viragh M."/>
            <person name="Kuo A."/>
            <person name="Thoen E."/>
            <person name="Andreopoulos B."/>
            <person name="Lu D."/>
            <person name="Skrede I."/>
            <person name="Drula E."/>
            <person name="Henrissat B."/>
            <person name="Morin E."/>
            <person name="Kohler A."/>
            <person name="Barry K."/>
            <person name="LaButti K."/>
            <person name="Morin E."/>
            <person name="Salamov A."/>
            <person name="Lipzen A."/>
            <person name="Mereny Z."/>
            <person name="Hegedus B."/>
            <person name="Baldrian P."/>
            <person name="Stursova M."/>
            <person name="Weitz H."/>
            <person name="Taylor A."/>
            <person name="Grigoriev I.V."/>
            <person name="Nagy L.G."/>
            <person name="Martin F."/>
            <person name="Kauserud H."/>
        </authorList>
    </citation>
    <scope>NUCLEOTIDE SEQUENCE</scope>
    <source>
        <strain evidence="1">CBHHK200</strain>
    </source>
</reference>
<name>A0AAD6SRY5_9AGAR</name>
<proteinExistence type="predicted"/>
<protein>
    <submittedName>
        <fullName evidence="1">Uncharacterized protein</fullName>
    </submittedName>
</protein>